<dbReference type="InterPro" id="IPR000073">
    <property type="entry name" value="AB_hydrolase_1"/>
</dbReference>
<dbReference type="EMBL" id="LC066377">
    <property type="protein sequence ID" value="BAT28082.1"/>
    <property type="molecule type" value="Genomic_DNA"/>
</dbReference>
<evidence type="ECO:0000256" key="1">
    <source>
        <dbReference type="ARBA" id="ARBA00022801"/>
    </source>
</evidence>
<reference evidence="3" key="1">
    <citation type="journal article" date="2015" name="Proc. Natl. Acad. Sci. U.S.A.">
        <title>Bacterial clade with the ribosomal RNA operon on a small plasmid rather than the chromosome.</title>
        <authorList>
            <person name="Anda M."/>
            <person name="Ohtsubo Y."/>
            <person name="Okubo T."/>
            <person name="Sugawara M."/>
            <person name="Nagata Y."/>
            <person name="Tsuda M."/>
            <person name="Minamisawa K."/>
            <person name="Mitsui H."/>
        </authorList>
    </citation>
    <scope>NUCLEOTIDE SEQUENCE</scope>
    <source>
        <strain evidence="3">JCM 14755</strain>
    </source>
</reference>
<feature type="domain" description="AB hydrolase-1" evidence="2">
    <location>
        <begin position="23"/>
        <end position="249"/>
    </location>
</feature>
<dbReference type="Pfam" id="PF12697">
    <property type="entry name" value="Abhydrolase_6"/>
    <property type="match status" value="1"/>
</dbReference>
<evidence type="ECO:0000259" key="2">
    <source>
        <dbReference type="Pfam" id="PF12697"/>
    </source>
</evidence>
<dbReference type="PANTHER" id="PTHR43798">
    <property type="entry name" value="MONOACYLGLYCEROL LIPASE"/>
    <property type="match status" value="1"/>
</dbReference>
<dbReference type="InterPro" id="IPR029058">
    <property type="entry name" value="AB_hydrolase_fold"/>
</dbReference>
<proteinExistence type="predicted"/>
<accession>A0A0P0Z2F3</accession>
<name>A0A0P0Z2F3_9HYPH</name>
<dbReference type="AlphaFoldDB" id="A0A0P0Z2F3"/>
<dbReference type="InterPro" id="IPR050266">
    <property type="entry name" value="AB_hydrolase_sf"/>
</dbReference>
<dbReference type="PRINTS" id="PR00111">
    <property type="entry name" value="ABHYDROLASE"/>
</dbReference>
<dbReference type="RefSeq" id="WP_062226421.1">
    <property type="nucleotide sequence ID" value="NZ_BBWR01000002.1"/>
</dbReference>
<dbReference type="Gene3D" id="3.40.50.1820">
    <property type="entry name" value="alpha/beta hydrolase"/>
    <property type="match status" value="1"/>
</dbReference>
<dbReference type="PANTHER" id="PTHR43798:SF31">
    <property type="entry name" value="AB HYDROLASE SUPERFAMILY PROTEIN YCLE"/>
    <property type="match status" value="1"/>
</dbReference>
<protein>
    <submittedName>
        <fullName evidence="3">Alpha/beta hydrolase fold protein</fullName>
    </submittedName>
</protein>
<dbReference type="GO" id="GO:0016787">
    <property type="term" value="F:hydrolase activity"/>
    <property type="evidence" value="ECO:0007669"/>
    <property type="project" value="UniProtKB-KW"/>
</dbReference>
<keyword evidence="1 3" id="KW-0378">Hydrolase</keyword>
<evidence type="ECO:0000313" key="3">
    <source>
        <dbReference type="EMBL" id="BAT28082.1"/>
    </source>
</evidence>
<dbReference type="SUPFAM" id="SSF53474">
    <property type="entry name" value="alpha/beta-Hydrolases"/>
    <property type="match status" value="1"/>
</dbReference>
<sequence length="272" mass="29348">MAALQRDGVTLHVEEVPGNAPPLLLVHGWCCDLSFLAPQARHFARLGHRVVSVDLRGHGASDAPGQSYEHVFADDLAWICARLHIDKPIVVGHSMGGIVAYDLAKRHADVPRAIVMLDSAVALPDAVRAKVGPFLAALRGPHYRDTLSRFVEDSLFLPTDNAERRRAIIARMNATPQHVMVAAYEALATFDLAEGKTGPSVPCLYIQADEATPRSDLGRLLATAPQTMIGRVVGAGHFCQLEVPDQVNAMIERFIALLPAAGAPPRSSRPET</sequence>
<dbReference type="GO" id="GO:0016020">
    <property type="term" value="C:membrane"/>
    <property type="evidence" value="ECO:0007669"/>
    <property type="project" value="TreeGrafter"/>
</dbReference>
<dbReference type="OrthoDB" id="9793083at2"/>
<organism evidence="3">
    <name type="scientific">Aureimonas frigidaquae</name>
    <dbReference type="NCBI Taxonomy" id="424757"/>
    <lineage>
        <taxon>Bacteria</taxon>
        <taxon>Pseudomonadati</taxon>
        <taxon>Pseudomonadota</taxon>
        <taxon>Alphaproteobacteria</taxon>
        <taxon>Hyphomicrobiales</taxon>
        <taxon>Aurantimonadaceae</taxon>
        <taxon>Aureimonas</taxon>
    </lineage>
</organism>